<organism evidence="6 7">
    <name type="scientific">Puccinia graminis f. sp. tritici</name>
    <dbReference type="NCBI Taxonomy" id="56615"/>
    <lineage>
        <taxon>Eukaryota</taxon>
        <taxon>Fungi</taxon>
        <taxon>Dikarya</taxon>
        <taxon>Basidiomycota</taxon>
        <taxon>Pucciniomycotina</taxon>
        <taxon>Pucciniomycetes</taxon>
        <taxon>Pucciniales</taxon>
        <taxon>Pucciniaceae</taxon>
        <taxon>Puccinia</taxon>
    </lineage>
</organism>
<dbReference type="InterPro" id="IPR009311">
    <property type="entry name" value="IFI6/IFI27-like"/>
</dbReference>
<comment type="similarity">
    <text evidence="2">Belongs to the IFI6/IFI27 family.</text>
</comment>
<evidence type="ECO:0000256" key="3">
    <source>
        <dbReference type="ARBA" id="ARBA00022692"/>
    </source>
</evidence>
<evidence type="ECO:0000256" key="4">
    <source>
        <dbReference type="ARBA" id="ARBA00022989"/>
    </source>
</evidence>
<dbReference type="PANTHER" id="PTHR16932">
    <property type="entry name" value="INTERFERON ALPHA-INDUCIBLE PROTEIN 27"/>
    <property type="match status" value="1"/>
</dbReference>
<evidence type="ECO:0000313" key="7">
    <source>
        <dbReference type="Proteomes" id="UP000325313"/>
    </source>
</evidence>
<dbReference type="Proteomes" id="UP000325313">
    <property type="component" value="Unassembled WGS sequence"/>
</dbReference>
<dbReference type="InterPro" id="IPR038213">
    <property type="entry name" value="IFI6/IFI27-like_sf"/>
</dbReference>
<dbReference type="PANTHER" id="PTHR16932:SF18">
    <property type="entry name" value="INTERFERON, ALPHA-INDUCIBLE PROTEIN 27-LIKE 2"/>
    <property type="match status" value="1"/>
</dbReference>
<gene>
    <name evidence="6" type="ORF">PGTUg99_015679</name>
</gene>
<evidence type="ECO:0000256" key="2">
    <source>
        <dbReference type="ARBA" id="ARBA00007262"/>
    </source>
</evidence>
<protein>
    <submittedName>
        <fullName evidence="6">Uncharacterized protein</fullName>
    </submittedName>
</protein>
<comment type="caution">
    <text evidence="6">The sequence shown here is derived from an EMBL/GenBank/DDBJ whole genome shotgun (WGS) entry which is preliminary data.</text>
</comment>
<evidence type="ECO:0000256" key="1">
    <source>
        <dbReference type="ARBA" id="ARBA00004141"/>
    </source>
</evidence>
<name>A0A5B0RYI3_PUCGR</name>
<dbReference type="Pfam" id="PF06140">
    <property type="entry name" value="Ifi-6-16"/>
    <property type="match status" value="1"/>
</dbReference>
<dbReference type="EMBL" id="VDEP01000108">
    <property type="protein sequence ID" value="KAA1130522.1"/>
    <property type="molecule type" value="Genomic_DNA"/>
</dbReference>
<proteinExistence type="inferred from homology"/>
<reference evidence="6 7" key="1">
    <citation type="submission" date="2019-05" db="EMBL/GenBank/DDBJ databases">
        <title>Emergence of the Ug99 lineage of the wheat stem rust pathogen through somatic hybridization.</title>
        <authorList>
            <person name="Li F."/>
            <person name="Upadhyaya N.M."/>
            <person name="Sperschneider J."/>
            <person name="Matny O."/>
            <person name="Nguyen-Phuc H."/>
            <person name="Mago R."/>
            <person name="Raley C."/>
            <person name="Miller M.E."/>
            <person name="Silverstein K.A.T."/>
            <person name="Henningsen E."/>
            <person name="Hirsch C.D."/>
            <person name="Visser B."/>
            <person name="Pretorius Z.A."/>
            <person name="Steffenson B.J."/>
            <person name="Schwessinger B."/>
            <person name="Dodds P.N."/>
            <person name="Figueroa M."/>
        </authorList>
    </citation>
    <scope>NUCLEOTIDE SEQUENCE [LARGE SCALE GENOMIC DNA]</scope>
    <source>
        <strain evidence="6 7">Ug99</strain>
    </source>
</reference>
<evidence type="ECO:0000256" key="5">
    <source>
        <dbReference type="ARBA" id="ARBA00023136"/>
    </source>
</evidence>
<dbReference type="GO" id="GO:0016020">
    <property type="term" value="C:membrane"/>
    <property type="evidence" value="ECO:0007669"/>
    <property type="project" value="UniProtKB-SubCell"/>
</dbReference>
<comment type="subcellular location">
    <subcellularLocation>
        <location evidence="1">Membrane</location>
        <topology evidence="1">Multi-pass membrane protein</topology>
    </subcellularLocation>
</comment>
<dbReference type="Gene3D" id="6.10.110.10">
    <property type="match status" value="1"/>
</dbReference>
<keyword evidence="5" id="KW-0472">Membrane</keyword>
<accession>A0A5B0RYI3</accession>
<dbReference type="AlphaFoldDB" id="A0A5B0RYI3"/>
<keyword evidence="4" id="KW-1133">Transmembrane helix</keyword>
<keyword evidence="3" id="KW-0812">Transmembrane</keyword>
<evidence type="ECO:0000313" key="6">
    <source>
        <dbReference type="EMBL" id="KAA1130522.1"/>
    </source>
</evidence>
<sequence>MMAPNIIPTRLTLGRTPPSSIHITHFLSRFTPVHLIRMYAGDSIKHGYSTILKGIVELGAHKKIRGMVDMKTPNINFKGVATGFGAALGSVATPLLTQASIATAGFGAGGIVSGTPAAALMASYGGSVGSGSACAILQSVGAAGLGVGGIAVAAGAGGFLAYKCTRSLV</sequence>